<feature type="domain" description="HPr kinase/phosphorylase C-terminal" evidence="1">
    <location>
        <begin position="5"/>
        <end position="86"/>
    </location>
</feature>
<dbReference type="GO" id="GO:0006109">
    <property type="term" value="P:regulation of carbohydrate metabolic process"/>
    <property type="evidence" value="ECO:0007669"/>
    <property type="project" value="InterPro"/>
</dbReference>
<reference evidence="2 3" key="1">
    <citation type="submission" date="2020-06" db="EMBL/GenBank/DDBJ databases">
        <authorList>
            <person name="Grouzdev D.S."/>
        </authorList>
    </citation>
    <scope>NUCLEOTIDE SEQUENCE [LARGE SCALE GENOMIC DNA]</scope>
    <source>
        <strain evidence="2 3">HO-A22</strain>
    </source>
</reference>
<keyword evidence="3" id="KW-1185">Reference proteome</keyword>
<dbReference type="Gene3D" id="3.40.50.300">
    <property type="entry name" value="P-loop containing nucleotide triphosphate hydrolases"/>
    <property type="match status" value="1"/>
</dbReference>
<dbReference type="SUPFAM" id="SSF53795">
    <property type="entry name" value="PEP carboxykinase-like"/>
    <property type="match status" value="1"/>
</dbReference>
<accession>A0A7Y6URX2</accession>
<organism evidence="2 3">
    <name type="scientific">Ensifer oleiphilus</name>
    <dbReference type="NCBI Taxonomy" id="2742698"/>
    <lineage>
        <taxon>Bacteria</taxon>
        <taxon>Pseudomonadati</taxon>
        <taxon>Pseudomonadota</taxon>
        <taxon>Alphaproteobacteria</taxon>
        <taxon>Hyphomicrobiales</taxon>
        <taxon>Rhizobiaceae</taxon>
        <taxon>Sinorhizobium/Ensifer group</taxon>
        <taxon>Ensifer</taxon>
    </lineage>
</organism>
<evidence type="ECO:0000313" key="2">
    <source>
        <dbReference type="EMBL" id="NVD43248.1"/>
    </source>
</evidence>
<proteinExistence type="predicted"/>
<dbReference type="AlphaFoldDB" id="A0A7Y6URX2"/>
<protein>
    <submittedName>
        <fullName evidence="2">HPr kinase/phosphorylase</fullName>
    </submittedName>
</protein>
<comment type="caution">
    <text evidence="2">The sequence shown here is derived from an EMBL/GenBank/DDBJ whole genome shotgun (WGS) entry which is preliminary data.</text>
</comment>
<evidence type="ECO:0000313" key="3">
    <source>
        <dbReference type="Proteomes" id="UP000520198"/>
    </source>
</evidence>
<gene>
    <name evidence="2" type="ORF">HT585_30735</name>
</gene>
<dbReference type="GO" id="GO:0005524">
    <property type="term" value="F:ATP binding"/>
    <property type="evidence" value="ECO:0007669"/>
    <property type="project" value="InterPro"/>
</dbReference>
<dbReference type="InterPro" id="IPR027417">
    <property type="entry name" value="P-loop_NTPase"/>
</dbReference>
<name>A0A7Y6URX2_9HYPH</name>
<sequence>MTPPRHNVHGTAIVLGTAGFLVTGPSGIGKSRLALACISAARQMGHFAALVADDRVDLSIEQDQIIARCPASIEGLIEIRGAGIARLETVPAAVMDWAILPVSAPFDPRMPPENEELPLPLGRSLPIVRVPIENGVHMLAALRALLPEKLGF</sequence>
<dbReference type="CDD" id="cd01918">
    <property type="entry name" value="HprK_C"/>
    <property type="match status" value="1"/>
</dbReference>
<keyword evidence="2" id="KW-0418">Kinase</keyword>
<dbReference type="InterPro" id="IPR011104">
    <property type="entry name" value="Hpr_kin/Pase_C"/>
</dbReference>
<keyword evidence="2" id="KW-0808">Transferase</keyword>
<dbReference type="EMBL" id="JABWDU010000015">
    <property type="protein sequence ID" value="NVD43248.1"/>
    <property type="molecule type" value="Genomic_DNA"/>
</dbReference>
<dbReference type="Pfam" id="PF07475">
    <property type="entry name" value="Hpr_kinase_C"/>
    <property type="match status" value="1"/>
</dbReference>
<dbReference type="GO" id="GO:0000155">
    <property type="term" value="F:phosphorelay sensor kinase activity"/>
    <property type="evidence" value="ECO:0007669"/>
    <property type="project" value="InterPro"/>
</dbReference>
<evidence type="ECO:0000259" key="1">
    <source>
        <dbReference type="Pfam" id="PF07475"/>
    </source>
</evidence>
<dbReference type="RefSeq" id="WP_176356571.1">
    <property type="nucleotide sequence ID" value="NZ_JABWDU010000015.1"/>
</dbReference>
<dbReference type="Proteomes" id="UP000520198">
    <property type="component" value="Unassembled WGS sequence"/>
</dbReference>